<accession>K0XLF2</accession>
<dbReference type="Proteomes" id="UP000006044">
    <property type="component" value="Unassembled WGS sequence"/>
</dbReference>
<dbReference type="InterPro" id="IPR039425">
    <property type="entry name" value="RNA_pol_sigma-70-like"/>
</dbReference>
<dbReference type="SUPFAM" id="SSF88946">
    <property type="entry name" value="Sigma2 domain of RNA polymerase sigma factors"/>
    <property type="match status" value="1"/>
</dbReference>
<dbReference type="NCBIfam" id="TIGR02937">
    <property type="entry name" value="sigma70-ECF"/>
    <property type="match status" value="1"/>
</dbReference>
<dbReference type="Gene3D" id="1.10.10.10">
    <property type="entry name" value="Winged helix-like DNA-binding domain superfamily/Winged helix DNA-binding domain"/>
    <property type="match status" value="1"/>
</dbReference>
<keyword evidence="3" id="KW-0731">Sigma factor</keyword>
<evidence type="ECO:0000256" key="3">
    <source>
        <dbReference type="ARBA" id="ARBA00023082"/>
    </source>
</evidence>
<evidence type="ECO:0000259" key="6">
    <source>
        <dbReference type="Pfam" id="PF08281"/>
    </source>
</evidence>
<evidence type="ECO:0000313" key="8">
    <source>
        <dbReference type="Proteomes" id="UP000006044"/>
    </source>
</evidence>
<sequence length="189" mass="22282">MNEEELVYQLKQESQDAFNRIYNMYSARLYAYCMQYVKSREDTEEIVQDVFIKLWINRHSIIHGEHLSAFIFKIAKNQIINRYKSRINSYVFEEYVNYYNEEQCSVSDTSAIVEYDDFCKSLKKAMKNLSSTQREVIECVKLNQMSVKETAVKLRLKEQTVKNALSAGLKVLKEILKKSLVLILSFVLK</sequence>
<dbReference type="HOGENOM" id="CLU_047691_4_0_10"/>
<evidence type="ECO:0000256" key="4">
    <source>
        <dbReference type="ARBA" id="ARBA00023163"/>
    </source>
</evidence>
<evidence type="ECO:0000256" key="2">
    <source>
        <dbReference type="ARBA" id="ARBA00023015"/>
    </source>
</evidence>
<dbReference type="InterPro" id="IPR013325">
    <property type="entry name" value="RNA_pol_sigma_r2"/>
</dbReference>
<dbReference type="EMBL" id="ADLE01000008">
    <property type="protein sequence ID" value="EJZ64640.1"/>
    <property type="molecule type" value="Genomic_DNA"/>
</dbReference>
<feature type="domain" description="RNA polymerase sigma factor 70 region 4 type 2" evidence="6">
    <location>
        <begin position="121"/>
        <end position="170"/>
    </location>
</feature>
<keyword evidence="4" id="KW-0804">Transcription</keyword>
<dbReference type="RefSeq" id="WP_008861608.1">
    <property type="nucleotide sequence ID" value="NZ_JH815204.1"/>
</dbReference>
<keyword evidence="8" id="KW-1185">Reference proteome</keyword>
<dbReference type="InterPro" id="IPR036388">
    <property type="entry name" value="WH-like_DNA-bd_sf"/>
</dbReference>
<gene>
    <name evidence="7" type="ORF">HMPREF9448_01120</name>
</gene>
<dbReference type="InterPro" id="IPR014284">
    <property type="entry name" value="RNA_pol_sigma-70_dom"/>
</dbReference>
<dbReference type="Pfam" id="PF08281">
    <property type="entry name" value="Sigma70_r4_2"/>
    <property type="match status" value="1"/>
</dbReference>
<reference evidence="7 8" key="1">
    <citation type="submission" date="2012-08" db="EMBL/GenBank/DDBJ databases">
        <title>The Genome Sequence of Barnesiella intestinihominis YIT 11860.</title>
        <authorList>
            <consortium name="The Broad Institute Genome Sequencing Platform"/>
            <person name="Earl A."/>
            <person name="Ward D."/>
            <person name="Feldgarden M."/>
            <person name="Gevers D."/>
            <person name="Morotomi M."/>
            <person name="Walker B."/>
            <person name="Young S.K."/>
            <person name="Zeng Q."/>
            <person name="Gargeya S."/>
            <person name="Fitzgerald M."/>
            <person name="Haas B."/>
            <person name="Abouelleil A."/>
            <person name="Alvarado L."/>
            <person name="Arachchi H.M."/>
            <person name="Berlin A.M."/>
            <person name="Chapman S.B."/>
            <person name="Goldberg J."/>
            <person name="Griggs A."/>
            <person name="Gujja S."/>
            <person name="Hansen M."/>
            <person name="Howarth C."/>
            <person name="Imamovic A."/>
            <person name="Larimer J."/>
            <person name="McCowen C."/>
            <person name="Montmayeur A."/>
            <person name="Murphy C."/>
            <person name="Neiman D."/>
            <person name="Pearson M."/>
            <person name="Priest M."/>
            <person name="Roberts A."/>
            <person name="Saif S."/>
            <person name="Shea T."/>
            <person name="Sisk P."/>
            <person name="Sykes S."/>
            <person name="Wortman J."/>
            <person name="Nusbaum C."/>
            <person name="Birren B."/>
        </authorList>
    </citation>
    <scope>NUCLEOTIDE SEQUENCE [LARGE SCALE GENOMIC DNA]</scope>
    <source>
        <strain evidence="7 8">YIT 11860</strain>
    </source>
</reference>
<dbReference type="SUPFAM" id="SSF88659">
    <property type="entry name" value="Sigma3 and sigma4 domains of RNA polymerase sigma factors"/>
    <property type="match status" value="1"/>
</dbReference>
<organism evidence="7 8">
    <name type="scientific">Barnesiella intestinihominis YIT 11860</name>
    <dbReference type="NCBI Taxonomy" id="742726"/>
    <lineage>
        <taxon>Bacteria</taxon>
        <taxon>Pseudomonadati</taxon>
        <taxon>Bacteroidota</taxon>
        <taxon>Bacteroidia</taxon>
        <taxon>Bacteroidales</taxon>
        <taxon>Barnesiellaceae</taxon>
        <taxon>Barnesiella</taxon>
    </lineage>
</organism>
<keyword evidence="2" id="KW-0805">Transcription regulation</keyword>
<dbReference type="GO" id="GO:0016987">
    <property type="term" value="F:sigma factor activity"/>
    <property type="evidence" value="ECO:0007669"/>
    <property type="project" value="UniProtKB-KW"/>
</dbReference>
<dbReference type="AlphaFoldDB" id="K0XLF2"/>
<dbReference type="PANTHER" id="PTHR43133">
    <property type="entry name" value="RNA POLYMERASE ECF-TYPE SIGMA FACTO"/>
    <property type="match status" value="1"/>
</dbReference>
<dbReference type="eggNOG" id="COG1595">
    <property type="taxonomic scope" value="Bacteria"/>
</dbReference>
<comment type="caution">
    <text evidence="7">The sequence shown here is derived from an EMBL/GenBank/DDBJ whole genome shotgun (WGS) entry which is preliminary data.</text>
</comment>
<comment type="similarity">
    <text evidence="1">Belongs to the sigma-70 factor family. ECF subfamily.</text>
</comment>
<dbReference type="GO" id="GO:0003677">
    <property type="term" value="F:DNA binding"/>
    <property type="evidence" value="ECO:0007669"/>
    <property type="project" value="InterPro"/>
</dbReference>
<dbReference type="STRING" id="742726.HMPREF9448_01120"/>
<dbReference type="OrthoDB" id="1342792at2"/>
<evidence type="ECO:0000313" key="7">
    <source>
        <dbReference type="EMBL" id="EJZ64640.1"/>
    </source>
</evidence>
<proteinExistence type="inferred from homology"/>
<evidence type="ECO:0000259" key="5">
    <source>
        <dbReference type="Pfam" id="PF04542"/>
    </source>
</evidence>
<feature type="domain" description="RNA polymerase sigma-70 region 2" evidence="5">
    <location>
        <begin position="22"/>
        <end position="86"/>
    </location>
</feature>
<name>K0XLF2_9BACT</name>
<dbReference type="Gene3D" id="1.10.1740.10">
    <property type="match status" value="1"/>
</dbReference>
<dbReference type="Pfam" id="PF04542">
    <property type="entry name" value="Sigma70_r2"/>
    <property type="match status" value="1"/>
</dbReference>
<evidence type="ECO:0000256" key="1">
    <source>
        <dbReference type="ARBA" id="ARBA00010641"/>
    </source>
</evidence>
<dbReference type="GeneID" id="77848414"/>
<protein>
    <submittedName>
        <fullName evidence="7">RNA polymerase sigma-70 factor, expansion family 1</fullName>
    </submittedName>
</protein>
<dbReference type="GO" id="GO:0006352">
    <property type="term" value="P:DNA-templated transcription initiation"/>
    <property type="evidence" value="ECO:0007669"/>
    <property type="project" value="InterPro"/>
</dbReference>
<dbReference type="InterPro" id="IPR013249">
    <property type="entry name" value="RNA_pol_sigma70_r4_t2"/>
</dbReference>
<dbReference type="InterPro" id="IPR013324">
    <property type="entry name" value="RNA_pol_sigma_r3/r4-like"/>
</dbReference>
<dbReference type="InterPro" id="IPR007627">
    <property type="entry name" value="RNA_pol_sigma70_r2"/>
</dbReference>
<dbReference type="PANTHER" id="PTHR43133:SF46">
    <property type="entry name" value="RNA POLYMERASE SIGMA-70 FACTOR ECF SUBFAMILY"/>
    <property type="match status" value="1"/>
</dbReference>